<dbReference type="SUPFAM" id="SSF69255">
    <property type="entry name" value="gp5 N-terminal domain-like"/>
    <property type="match status" value="1"/>
</dbReference>
<dbReference type="InterPro" id="IPR006533">
    <property type="entry name" value="T6SS_Vgr_RhsGE"/>
</dbReference>
<dbReference type="InterPro" id="IPR037026">
    <property type="entry name" value="Vgr_OB-fold_dom_sf"/>
</dbReference>
<keyword evidence="3" id="KW-0964">Secreted</keyword>
<dbReference type="InterPro" id="IPR017847">
    <property type="entry name" value="T6SS_RhsGE_Vgr_subset"/>
</dbReference>
<dbReference type="Pfam" id="PF04717">
    <property type="entry name" value="Phage_base_V"/>
    <property type="match status" value="1"/>
</dbReference>
<evidence type="ECO:0000256" key="1">
    <source>
        <dbReference type="ARBA" id="ARBA00004613"/>
    </source>
</evidence>
<evidence type="ECO:0000259" key="5">
    <source>
        <dbReference type="Pfam" id="PF04717"/>
    </source>
</evidence>
<dbReference type="GO" id="GO:0005576">
    <property type="term" value="C:extracellular region"/>
    <property type="evidence" value="ECO:0007669"/>
    <property type="project" value="UniProtKB-SubCell"/>
</dbReference>
<dbReference type="AlphaFoldDB" id="A0A193G259"/>
<dbReference type="Gene3D" id="4.10.220.110">
    <property type="match status" value="1"/>
</dbReference>
<protein>
    <submittedName>
        <fullName evidence="6">Type VI secretion system Vgr family protein</fullName>
    </submittedName>
</protein>
<dbReference type="NCBIfam" id="TIGR01646">
    <property type="entry name" value="vgr_GE"/>
    <property type="match status" value="1"/>
</dbReference>
<dbReference type="Gene3D" id="2.30.110.50">
    <property type="match status" value="1"/>
</dbReference>
<dbReference type="RefSeq" id="WP_066671489.1">
    <property type="nucleotide sequence ID" value="NZ_CP016171.1"/>
</dbReference>
<evidence type="ECO:0000256" key="2">
    <source>
        <dbReference type="ARBA" id="ARBA00005558"/>
    </source>
</evidence>
<dbReference type="InterPro" id="IPR006531">
    <property type="entry name" value="Gp5/Vgr_OB"/>
</dbReference>
<dbReference type="Gene3D" id="2.40.50.230">
    <property type="entry name" value="Gp5 N-terminal domain"/>
    <property type="match status" value="1"/>
</dbReference>
<evidence type="ECO:0000313" key="6">
    <source>
        <dbReference type="EMBL" id="ANN73531.1"/>
    </source>
</evidence>
<dbReference type="Proteomes" id="UP000092213">
    <property type="component" value="Chromosome"/>
</dbReference>
<dbReference type="SUPFAM" id="SSF69349">
    <property type="entry name" value="Phage fibre proteins"/>
    <property type="match status" value="1"/>
</dbReference>
<evidence type="ECO:0000313" key="7">
    <source>
        <dbReference type="Proteomes" id="UP000092213"/>
    </source>
</evidence>
<dbReference type="Gene3D" id="3.55.50.10">
    <property type="entry name" value="Baseplate protein-like domains"/>
    <property type="match status" value="1"/>
</dbReference>
<reference evidence="6 7" key="1">
    <citation type="submission" date="2016-06" db="EMBL/GenBank/DDBJ databases">
        <title>Complete genome sequences of Bordetella bronchialis and Bordetella flabilis.</title>
        <authorList>
            <person name="LiPuma J.J."/>
            <person name="Spilker T."/>
        </authorList>
    </citation>
    <scope>NUCLEOTIDE SEQUENCE [LARGE SCALE GENOMIC DNA]</scope>
    <source>
        <strain evidence="6 7">AU17976</strain>
    </source>
</reference>
<dbReference type="EMBL" id="CP016171">
    <property type="protein sequence ID" value="ANN73531.1"/>
    <property type="molecule type" value="Genomic_DNA"/>
</dbReference>
<dbReference type="NCBIfam" id="TIGR03361">
    <property type="entry name" value="VI_Rhs_Vgr"/>
    <property type="match status" value="1"/>
</dbReference>
<feature type="compositionally biased region" description="Gly residues" evidence="4">
    <location>
        <begin position="630"/>
        <end position="640"/>
    </location>
</feature>
<comment type="similarity">
    <text evidence="2">Belongs to the VgrG protein family.</text>
</comment>
<sequence length="660" mass="71778">MSSPSQNQRDIAVRSAVLPRDTLLLAGLRGEERLGRPFEFRLDLLSVDAGIEPARMLGSEIRVTLATASGKREFNGIVSRFGIAGAALAQARPDSLTRYRAVMRPRLWLLSRSSHCRFFFDMSVLDVVRQLLDDHRVAYRVACTASYPKLAHCAQFRETDLDFMSRLLEREGIYYFFEHANGAETVVLADAPQAHEAIGRDAAIPFHPLLGPRVPPRESIYRWTTDAEVAPGASEFNSFDFLDVKGSENQGLLARATAEDGARAGTLEDYALRYDTQGDGRRHAQALLDTHRGRAIRARGRATARGIRPGAWFRLKDHPRAEQNAEYLIVAARYRLGGNDYTAERGAGEREPVFDCGFSAIARQQAWRPPRVTPVPRPGLQTAMVVAPDGETLATDGYGCVKVQFHWEQFNPPKASRRMQRCWVRVAQAWAGKGWGAIFVPRAGQEVVVDFLDGDPDHPMIVGSVYNSRNPPPYIQAGHPEIAAIRTDALGDGARDRNELRFNDKSLQVLLYTGGRFDTYVKKSGYAWIGEDDHRTVAGRQLLHAAEQHVRVDGGQKVKVDGSASLKAGIDILHQAGVNYVVDGEVVHVKAGASVVIEAGAMVTLKAGGSFITVDATGVQISGPIVGLNSGGAAGSGPGGTPESPDTPGAADDGSSVRAK</sequence>
<comment type="subcellular location">
    <subcellularLocation>
        <location evidence="1">Secreted</location>
    </subcellularLocation>
</comment>
<name>A0A193G259_9BORD</name>
<dbReference type="PANTHER" id="PTHR32305">
    <property type="match status" value="1"/>
</dbReference>
<dbReference type="STRING" id="463025.BAU08_21210"/>
<dbReference type="Pfam" id="PF05954">
    <property type="entry name" value="Phage_GPD"/>
    <property type="match status" value="1"/>
</dbReference>
<evidence type="ECO:0000256" key="3">
    <source>
        <dbReference type="ARBA" id="ARBA00022525"/>
    </source>
</evidence>
<accession>A0A193G259</accession>
<evidence type="ECO:0000256" key="4">
    <source>
        <dbReference type="SAM" id="MobiDB-lite"/>
    </source>
</evidence>
<feature type="domain" description="Gp5/Type VI secretion system Vgr protein OB-fold" evidence="5">
    <location>
        <begin position="417"/>
        <end position="466"/>
    </location>
</feature>
<organism evidence="6 7">
    <name type="scientific">Bordetella bronchialis</name>
    <dbReference type="NCBI Taxonomy" id="463025"/>
    <lineage>
        <taxon>Bacteria</taxon>
        <taxon>Pseudomonadati</taxon>
        <taxon>Pseudomonadota</taxon>
        <taxon>Betaproteobacteria</taxon>
        <taxon>Burkholderiales</taxon>
        <taxon>Alcaligenaceae</taxon>
        <taxon>Bordetella</taxon>
    </lineage>
</organism>
<gene>
    <name evidence="6" type="ORF">BAU08_21210</name>
</gene>
<feature type="region of interest" description="Disordered" evidence="4">
    <location>
        <begin position="630"/>
        <end position="660"/>
    </location>
</feature>
<dbReference type="SUPFAM" id="SSF69279">
    <property type="entry name" value="Phage tail proteins"/>
    <property type="match status" value="2"/>
</dbReference>
<proteinExistence type="inferred from homology"/>
<dbReference type="PANTHER" id="PTHR32305:SF15">
    <property type="entry name" value="PROTEIN RHSA-RELATED"/>
    <property type="match status" value="1"/>
</dbReference>
<dbReference type="InterPro" id="IPR050708">
    <property type="entry name" value="T6SS_VgrG/RHS"/>
</dbReference>